<sequence>MNSYSPDKLRLLPAVMVGAALLLTLKVTAVVTGASPVVSEVAAASEPSEEEAAGEDSAAAEDGAEGEENARPPVDLAARPEPVKAQSADVLEALADRRKSLDARENDVAMREKLLAAAEARIDEKIAELKTLKGQIDTVFKAEETEGDAKYDSLVKVYENMKPKDAAAVFERLDMAVLLELLERMNERKLAAIMAAMDPERAQAVTVELATANENRMTAVPMPERPAPLGLDELEPIVPGNAG</sequence>
<dbReference type="Pfam" id="PF03448">
    <property type="entry name" value="MgtE_N"/>
    <property type="match status" value="1"/>
</dbReference>
<accession>A0A845QDG3</accession>
<dbReference type="Proteomes" id="UP000470384">
    <property type="component" value="Unassembled WGS sequence"/>
</dbReference>
<dbReference type="OrthoDB" id="9791432at2"/>
<proteinExistence type="predicted"/>
<comment type="caution">
    <text evidence="3">The sequence shown here is derived from an EMBL/GenBank/DDBJ whole genome shotgun (WGS) entry which is preliminary data.</text>
</comment>
<keyword evidence="4" id="KW-1185">Reference proteome</keyword>
<evidence type="ECO:0000313" key="4">
    <source>
        <dbReference type="Proteomes" id="UP000470384"/>
    </source>
</evidence>
<evidence type="ECO:0000313" key="3">
    <source>
        <dbReference type="EMBL" id="NBG96464.1"/>
    </source>
</evidence>
<feature type="compositionally biased region" description="Acidic residues" evidence="1">
    <location>
        <begin position="47"/>
        <end position="67"/>
    </location>
</feature>
<name>A0A845QDG3_9HYPH</name>
<dbReference type="EMBL" id="WXYQ01000009">
    <property type="protein sequence ID" value="NBG96464.1"/>
    <property type="molecule type" value="Genomic_DNA"/>
</dbReference>
<dbReference type="SUPFAM" id="SSF158791">
    <property type="entry name" value="MgtE N-terminal domain-like"/>
    <property type="match status" value="1"/>
</dbReference>
<evidence type="ECO:0000256" key="1">
    <source>
        <dbReference type="SAM" id="MobiDB-lite"/>
    </source>
</evidence>
<dbReference type="InterPro" id="IPR006668">
    <property type="entry name" value="Mg_transptr_MgtE_intracell_dom"/>
</dbReference>
<gene>
    <name evidence="3" type="ORF">GTQ45_12040</name>
</gene>
<dbReference type="AlphaFoldDB" id="A0A845QDG3"/>
<dbReference type="GeneID" id="300654172"/>
<feature type="domain" description="Magnesium transporter MgtE intracellular" evidence="2">
    <location>
        <begin position="155"/>
        <end position="208"/>
    </location>
</feature>
<feature type="region of interest" description="Disordered" evidence="1">
    <location>
        <begin position="220"/>
        <end position="243"/>
    </location>
</feature>
<organism evidence="3 4">
    <name type="scientific">Pyruvatibacter mobilis</name>
    <dbReference type="NCBI Taxonomy" id="1712261"/>
    <lineage>
        <taxon>Bacteria</taxon>
        <taxon>Pseudomonadati</taxon>
        <taxon>Pseudomonadota</taxon>
        <taxon>Alphaproteobacteria</taxon>
        <taxon>Hyphomicrobiales</taxon>
        <taxon>Parvibaculaceae</taxon>
        <taxon>Pyruvatibacter</taxon>
    </lineage>
</organism>
<protein>
    <recommendedName>
        <fullName evidence="2">Magnesium transporter MgtE intracellular domain-containing protein</fullName>
    </recommendedName>
</protein>
<dbReference type="RefSeq" id="WP_160588544.1">
    <property type="nucleotide sequence ID" value="NZ_BMHN01000001.1"/>
</dbReference>
<feature type="region of interest" description="Disordered" evidence="1">
    <location>
        <begin position="40"/>
        <end position="83"/>
    </location>
</feature>
<evidence type="ECO:0000259" key="2">
    <source>
        <dbReference type="Pfam" id="PF03448"/>
    </source>
</evidence>
<reference evidence="3 4" key="1">
    <citation type="journal article" date="2016" name="Int. J. Syst. Evol. Microbiol.">
        <title>Pyruvatibacter mobilis gen. nov., sp. nov., a marine bacterium from the culture broth of Picochlorum sp. 122.</title>
        <authorList>
            <person name="Wang G."/>
            <person name="Tang M."/>
            <person name="Wu H."/>
            <person name="Dai S."/>
            <person name="Li T."/>
            <person name="Chen C."/>
            <person name="He H."/>
            <person name="Fan J."/>
            <person name="Xiang W."/>
            <person name="Li X."/>
        </authorList>
    </citation>
    <scope>NUCLEOTIDE SEQUENCE [LARGE SCALE GENOMIC DNA]</scope>
    <source>
        <strain evidence="3 4">GYP-11</strain>
    </source>
</reference>